<dbReference type="Proteomes" id="UP000198618">
    <property type="component" value="Unassembled WGS sequence"/>
</dbReference>
<sequence length="83" mass="9447">MVSYTKIHYFIALVSYPVIILHFIFTGYSEQEVISGIAFFTGMTFIYVVLVYLYSKGKLGRLIVLWGLVLFSTLSIVLIDINS</sequence>
<dbReference type="RefSeq" id="WP_090870052.1">
    <property type="nucleotide sequence ID" value="NZ_FOHE01000010.1"/>
</dbReference>
<dbReference type="STRING" id="930131.SAMN05216389_11022"/>
<keyword evidence="1" id="KW-0472">Membrane</keyword>
<reference evidence="2 3" key="1">
    <citation type="submission" date="2016-10" db="EMBL/GenBank/DDBJ databases">
        <authorList>
            <person name="de Groot N.N."/>
        </authorList>
    </citation>
    <scope>NUCLEOTIDE SEQUENCE [LARGE SCALE GENOMIC DNA]</scope>
    <source>
        <strain evidence="2 3">IBRC-M 10780</strain>
    </source>
</reference>
<evidence type="ECO:0000313" key="2">
    <source>
        <dbReference type="EMBL" id="SET38002.1"/>
    </source>
</evidence>
<gene>
    <name evidence="2" type="ORF">SAMN05216389_11022</name>
</gene>
<dbReference type="AlphaFoldDB" id="A0A1I0DZ29"/>
<protein>
    <submittedName>
        <fullName evidence="2">Uncharacterized protein</fullName>
    </submittedName>
</protein>
<accession>A0A1I0DZ29</accession>
<name>A0A1I0DZ29_9BACI</name>
<keyword evidence="1" id="KW-0812">Transmembrane</keyword>
<dbReference type="EMBL" id="FOHE01000010">
    <property type="protein sequence ID" value="SET38002.1"/>
    <property type="molecule type" value="Genomic_DNA"/>
</dbReference>
<dbReference type="OrthoDB" id="2973361at2"/>
<organism evidence="2 3">
    <name type="scientific">Oceanobacillus limi</name>
    <dbReference type="NCBI Taxonomy" id="930131"/>
    <lineage>
        <taxon>Bacteria</taxon>
        <taxon>Bacillati</taxon>
        <taxon>Bacillota</taxon>
        <taxon>Bacilli</taxon>
        <taxon>Bacillales</taxon>
        <taxon>Bacillaceae</taxon>
        <taxon>Oceanobacillus</taxon>
    </lineage>
</organism>
<feature type="transmembrane region" description="Helical" evidence="1">
    <location>
        <begin position="7"/>
        <end position="28"/>
    </location>
</feature>
<keyword evidence="3" id="KW-1185">Reference proteome</keyword>
<feature type="transmembrane region" description="Helical" evidence="1">
    <location>
        <begin position="62"/>
        <end position="81"/>
    </location>
</feature>
<evidence type="ECO:0000256" key="1">
    <source>
        <dbReference type="SAM" id="Phobius"/>
    </source>
</evidence>
<proteinExistence type="predicted"/>
<keyword evidence="1" id="KW-1133">Transmembrane helix</keyword>
<evidence type="ECO:0000313" key="3">
    <source>
        <dbReference type="Proteomes" id="UP000198618"/>
    </source>
</evidence>
<feature type="transmembrane region" description="Helical" evidence="1">
    <location>
        <begin position="34"/>
        <end position="55"/>
    </location>
</feature>